<feature type="region of interest" description="Disordered" evidence="1">
    <location>
        <begin position="55"/>
        <end position="76"/>
    </location>
</feature>
<dbReference type="EMBL" id="HBUF01072129">
    <property type="protein sequence ID" value="CAG6629924.1"/>
    <property type="molecule type" value="Transcribed_RNA"/>
</dbReference>
<evidence type="ECO:0000313" key="3">
    <source>
        <dbReference type="EMBL" id="CAG6629932.1"/>
    </source>
</evidence>
<dbReference type="EMBL" id="HBUF01072134">
    <property type="protein sequence ID" value="CAG6629934.1"/>
    <property type="molecule type" value="Transcribed_RNA"/>
</dbReference>
<dbReference type="EMBL" id="HBUF01072130">
    <property type="protein sequence ID" value="CAG6629926.1"/>
    <property type="molecule type" value="Transcribed_RNA"/>
</dbReference>
<dbReference type="EMBL" id="HBUF01072133">
    <property type="protein sequence ID" value="CAG6629932.1"/>
    <property type="molecule type" value="Transcribed_RNA"/>
</dbReference>
<dbReference type="AlphaFoldDB" id="A0A8D8QE51"/>
<organism evidence="3">
    <name type="scientific">Cacopsylla melanoneura</name>
    <dbReference type="NCBI Taxonomy" id="428564"/>
    <lineage>
        <taxon>Eukaryota</taxon>
        <taxon>Metazoa</taxon>
        <taxon>Ecdysozoa</taxon>
        <taxon>Arthropoda</taxon>
        <taxon>Hexapoda</taxon>
        <taxon>Insecta</taxon>
        <taxon>Pterygota</taxon>
        <taxon>Neoptera</taxon>
        <taxon>Paraneoptera</taxon>
        <taxon>Hemiptera</taxon>
        <taxon>Sternorrhyncha</taxon>
        <taxon>Psylloidea</taxon>
        <taxon>Psyllidae</taxon>
        <taxon>Psyllinae</taxon>
        <taxon>Cacopsylla</taxon>
    </lineage>
</organism>
<evidence type="ECO:0000256" key="2">
    <source>
        <dbReference type="SAM" id="Phobius"/>
    </source>
</evidence>
<reference evidence="3" key="1">
    <citation type="submission" date="2021-05" db="EMBL/GenBank/DDBJ databases">
        <authorList>
            <person name="Alioto T."/>
            <person name="Alioto T."/>
            <person name="Gomez Garrido J."/>
        </authorList>
    </citation>
    <scope>NUCLEOTIDE SEQUENCE</scope>
</reference>
<feature type="transmembrane region" description="Helical" evidence="2">
    <location>
        <begin position="85"/>
        <end position="108"/>
    </location>
</feature>
<dbReference type="EMBL" id="HBUF01072132">
    <property type="protein sequence ID" value="CAG6629930.1"/>
    <property type="molecule type" value="Transcribed_RNA"/>
</dbReference>
<dbReference type="EMBL" id="HBUF01072131">
    <property type="protein sequence ID" value="CAG6629928.1"/>
    <property type="molecule type" value="Transcribed_RNA"/>
</dbReference>
<name>A0A8D8QE51_9HEMI</name>
<sequence length="136" mass="15683">MGTHCQTVRLQPEGGTNQQGCVEDEVDNLATQTNATQEKLKKKKTTIKLSENISKTGDEKLKMPSENIGSEKKKKNSNLQVSHKLLFKIISIHFNIYFLTYTFFHVIMDHTGSHFRSLKFHRYNENNWGEKTVLLV</sequence>
<accession>A0A8D8QE51</accession>
<keyword evidence="2" id="KW-0812">Transmembrane</keyword>
<protein>
    <submittedName>
        <fullName evidence="3">Uncharacterized protein</fullName>
    </submittedName>
</protein>
<proteinExistence type="predicted"/>
<keyword evidence="2" id="KW-1133">Transmembrane helix</keyword>
<keyword evidence="2" id="KW-0472">Membrane</keyword>
<evidence type="ECO:0000256" key="1">
    <source>
        <dbReference type="SAM" id="MobiDB-lite"/>
    </source>
</evidence>